<feature type="transmembrane region" description="Helical" evidence="1">
    <location>
        <begin position="21"/>
        <end position="40"/>
    </location>
</feature>
<protein>
    <submittedName>
        <fullName evidence="2">Uncharacterized protein</fullName>
    </submittedName>
</protein>
<organism evidence="2">
    <name type="scientific">Octopus bimaculoides</name>
    <name type="common">California two-spotted octopus</name>
    <dbReference type="NCBI Taxonomy" id="37653"/>
    <lineage>
        <taxon>Eukaryota</taxon>
        <taxon>Metazoa</taxon>
        <taxon>Spiralia</taxon>
        <taxon>Lophotrochozoa</taxon>
        <taxon>Mollusca</taxon>
        <taxon>Cephalopoda</taxon>
        <taxon>Coleoidea</taxon>
        <taxon>Octopodiformes</taxon>
        <taxon>Octopoda</taxon>
        <taxon>Incirrata</taxon>
        <taxon>Octopodidae</taxon>
        <taxon>Octopus</taxon>
    </lineage>
</organism>
<proteinExistence type="predicted"/>
<keyword evidence="1" id="KW-1133">Transmembrane helix</keyword>
<evidence type="ECO:0000313" key="2">
    <source>
        <dbReference type="EMBL" id="KOF89396.1"/>
    </source>
</evidence>
<keyword evidence="1" id="KW-0812">Transmembrane</keyword>
<name>A0A0L8HJJ3_OCTBM</name>
<gene>
    <name evidence="2" type="ORF">OCBIM_22013143mg</name>
</gene>
<keyword evidence="1" id="KW-0472">Membrane</keyword>
<sequence length="63" mass="7914">MLQESSEYDISFRRVVVTTKWFLFHFDNHFILFSILMPLASRLRRLLPHTCNDFFWFLWCFFF</sequence>
<accession>A0A0L8HJJ3</accession>
<reference evidence="2" key="1">
    <citation type="submission" date="2015-07" db="EMBL/GenBank/DDBJ databases">
        <title>MeaNS - Measles Nucleotide Surveillance Program.</title>
        <authorList>
            <person name="Tran T."/>
            <person name="Druce J."/>
        </authorList>
    </citation>
    <scope>NUCLEOTIDE SEQUENCE</scope>
    <source>
        <strain evidence="2">UCB-OBI-ISO-001</strain>
        <tissue evidence="2">Gonad</tissue>
    </source>
</reference>
<evidence type="ECO:0000256" key="1">
    <source>
        <dbReference type="SAM" id="Phobius"/>
    </source>
</evidence>
<dbReference type="EMBL" id="KQ417987">
    <property type="protein sequence ID" value="KOF89396.1"/>
    <property type="molecule type" value="Genomic_DNA"/>
</dbReference>
<dbReference type="AlphaFoldDB" id="A0A0L8HJJ3"/>